<evidence type="ECO:0000256" key="5">
    <source>
        <dbReference type="ARBA" id="ARBA00023012"/>
    </source>
</evidence>
<keyword evidence="5" id="KW-0902">Two-component regulatory system</keyword>
<dbReference type="Proteomes" id="UP001219901">
    <property type="component" value="Chromosome"/>
</dbReference>
<dbReference type="RefSeq" id="WP_342822210.1">
    <property type="nucleotide sequence ID" value="NZ_CP046146.1"/>
</dbReference>
<sequence>MTGPKTCTTRVVEDSLGIAVSDQGMGISDTDLARLFTKLFRVDNEATRSVSGTGLGLAITKEIIEVHQGQIHVESTVGKGTTFSFTIPVEASPTVTALDAPIATAESADSSSESIKSDEKPVIEFGIDRHLADTA</sequence>
<evidence type="ECO:0000259" key="6">
    <source>
        <dbReference type="PROSITE" id="PS50109"/>
    </source>
</evidence>
<dbReference type="GO" id="GO:0004673">
    <property type="term" value="F:protein histidine kinase activity"/>
    <property type="evidence" value="ECO:0007669"/>
    <property type="project" value="UniProtKB-EC"/>
</dbReference>
<evidence type="ECO:0000313" key="10">
    <source>
        <dbReference type="Proteomes" id="UP001321249"/>
    </source>
</evidence>
<keyword evidence="4" id="KW-0418">Kinase</keyword>
<accession>A0AAJ6CR54</accession>
<dbReference type="AlphaFoldDB" id="A0AAJ6CR54"/>
<evidence type="ECO:0000256" key="2">
    <source>
        <dbReference type="ARBA" id="ARBA00012438"/>
    </source>
</evidence>
<dbReference type="Gene3D" id="3.30.565.10">
    <property type="entry name" value="Histidine kinase-like ATPase, C-terminal domain"/>
    <property type="match status" value="1"/>
</dbReference>
<reference evidence="9 10" key="1">
    <citation type="submission" date="2019-11" db="EMBL/GenBank/DDBJ databases">
        <authorList>
            <person name="Cho J.-C."/>
        </authorList>
    </citation>
    <scope>NUCLEOTIDE SEQUENCE [LARGE SCALE GENOMIC DNA]</scope>
    <source>
        <strain evidence="8 9">JH1073</strain>
        <strain evidence="7 10">JH702</strain>
    </source>
</reference>
<dbReference type="SUPFAM" id="SSF55874">
    <property type="entry name" value="ATPase domain of HSP90 chaperone/DNA topoisomerase II/histidine kinase"/>
    <property type="match status" value="1"/>
</dbReference>
<reference evidence="9" key="3">
    <citation type="submission" date="2023-06" db="EMBL/GenBank/DDBJ databases">
        <title>Pangenomics reveal diversification of enzyme families and niche specialization in globally abundant SAR202 bacteria.</title>
        <authorList>
            <person name="Saw J.H.W."/>
        </authorList>
    </citation>
    <scope>NUCLEOTIDE SEQUENCE [LARGE SCALE GENOMIC DNA]</scope>
    <source>
        <strain evidence="9">JH1073</strain>
    </source>
</reference>
<keyword evidence="3" id="KW-0808">Transferase</keyword>
<organism evidence="8 9">
    <name type="scientific">Candidatus Lucifugimonas marina</name>
    <dbReference type="NCBI Taxonomy" id="3038979"/>
    <lineage>
        <taxon>Bacteria</taxon>
        <taxon>Bacillati</taxon>
        <taxon>Chloroflexota</taxon>
        <taxon>Dehalococcoidia</taxon>
        <taxon>SAR202 cluster</taxon>
        <taxon>Candidatus Lucifugimonadales</taxon>
        <taxon>Candidatus Lucifugimonadaceae</taxon>
        <taxon>Candidatus Lucifugimonas</taxon>
    </lineage>
</organism>
<dbReference type="EMBL" id="CP046147">
    <property type="protein sequence ID" value="WFG38931.1"/>
    <property type="molecule type" value="Genomic_DNA"/>
</dbReference>
<gene>
    <name evidence="7" type="ORF">GKO46_04615</name>
    <name evidence="8" type="ORF">GKO48_04645</name>
</gene>
<dbReference type="PRINTS" id="PR00344">
    <property type="entry name" value="BCTRLSENSOR"/>
</dbReference>
<evidence type="ECO:0000313" key="8">
    <source>
        <dbReference type="EMBL" id="WFG38931.1"/>
    </source>
</evidence>
<name>A0AAJ6CR54_9CHLR</name>
<evidence type="ECO:0000256" key="3">
    <source>
        <dbReference type="ARBA" id="ARBA00022679"/>
    </source>
</evidence>
<dbReference type="EMBL" id="WMBE01000001">
    <property type="protein sequence ID" value="MDG0866354.1"/>
    <property type="molecule type" value="Genomic_DNA"/>
</dbReference>
<feature type="domain" description="Histidine kinase" evidence="6">
    <location>
        <begin position="1"/>
        <end position="91"/>
    </location>
</feature>
<dbReference type="InterPro" id="IPR005467">
    <property type="entry name" value="His_kinase_dom"/>
</dbReference>
<dbReference type="InterPro" id="IPR036890">
    <property type="entry name" value="HATPase_C_sf"/>
</dbReference>
<dbReference type="PROSITE" id="PS50109">
    <property type="entry name" value="HIS_KIN"/>
    <property type="match status" value="1"/>
</dbReference>
<dbReference type="InterPro" id="IPR003594">
    <property type="entry name" value="HATPase_dom"/>
</dbReference>
<proteinExistence type="predicted"/>
<evidence type="ECO:0000313" key="7">
    <source>
        <dbReference type="EMBL" id="MDG0866354.1"/>
    </source>
</evidence>
<keyword evidence="9" id="KW-1185">Reference proteome</keyword>
<dbReference type="PANTHER" id="PTHR43711">
    <property type="entry name" value="TWO-COMPONENT HISTIDINE KINASE"/>
    <property type="match status" value="1"/>
</dbReference>
<dbReference type="SMART" id="SM00387">
    <property type="entry name" value="HATPase_c"/>
    <property type="match status" value="1"/>
</dbReference>
<evidence type="ECO:0000256" key="1">
    <source>
        <dbReference type="ARBA" id="ARBA00000085"/>
    </source>
</evidence>
<dbReference type="Proteomes" id="UP001321249">
    <property type="component" value="Unassembled WGS sequence"/>
</dbReference>
<dbReference type="InterPro" id="IPR050736">
    <property type="entry name" value="Sensor_HK_Regulatory"/>
</dbReference>
<dbReference type="EC" id="2.7.13.3" evidence="2"/>
<dbReference type="GO" id="GO:0000160">
    <property type="term" value="P:phosphorelay signal transduction system"/>
    <property type="evidence" value="ECO:0007669"/>
    <property type="project" value="UniProtKB-KW"/>
</dbReference>
<evidence type="ECO:0000313" key="9">
    <source>
        <dbReference type="Proteomes" id="UP001219901"/>
    </source>
</evidence>
<dbReference type="PANTHER" id="PTHR43711:SF31">
    <property type="entry name" value="HISTIDINE KINASE"/>
    <property type="match status" value="1"/>
</dbReference>
<protein>
    <recommendedName>
        <fullName evidence="2">histidine kinase</fullName>
        <ecNumber evidence="2">2.7.13.3</ecNumber>
    </recommendedName>
</protein>
<comment type="catalytic activity">
    <reaction evidence="1">
        <text>ATP + protein L-histidine = ADP + protein N-phospho-L-histidine.</text>
        <dbReference type="EC" id="2.7.13.3"/>
    </reaction>
</comment>
<reference evidence="8" key="2">
    <citation type="journal article" date="2023" name="Nat. Commun.">
        <title>Cultivation of marine bacteria of the SAR202 clade.</title>
        <authorList>
            <person name="Lim Y."/>
            <person name="Seo J.H."/>
            <person name="Giovannoni S.J."/>
            <person name="Kang I."/>
            <person name="Cho J.C."/>
        </authorList>
    </citation>
    <scope>NUCLEOTIDE SEQUENCE</scope>
    <source>
        <strain evidence="8">JH1073</strain>
    </source>
</reference>
<dbReference type="Pfam" id="PF02518">
    <property type="entry name" value="HATPase_c"/>
    <property type="match status" value="1"/>
</dbReference>
<dbReference type="InterPro" id="IPR004358">
    <property type="entry name" value="Sig_transdc_His_kin-like_C"/>
</dbReference>
<evidence type="ECO:0000256" key="4">
    <source>
        <dbReference type="ARBA" id="ARBA00022777"/>
    </source>
</evidence>